<proteinExistence type="predicted"/>
<organism evidence="2 3">
    <name type="scientific">Trichodelitschia bisporula</name>
    <dbReference type="NCBI Taxonomy" id="703511"/>
    <lineage>
        <taxon>Eukaryota</taxon>
        <taxon>Fungi</taxon>
        <taxon>Dikarya</taxon>
        <taxon>Ascomycota</taxon>
        <taxon>Pezizomycotina</taxon>
        <taxon>Dothideomycetes</taxon>
        <taxon>Dothideomycetes incertae sedis</taxon>
        <taxon>Phaeotrichales</taxon>
        <taxon>Phaeotrichaceae</taxon>
        <taxon>Trichodelitschia</taxon>
    </lineage>
</organism>
<dbReference type="OrthoDB" id="2441642at2759"/>
<feature type="compositionally biased region" description="Basic and acidic residues" evidence="1">
    <location>
        <begin position="480"/>
        <end position="492"/>
    </location>
</feature>
<feature type="compositionally biased region" description="Polar residues" evidence="1">
    <location>
        <begin position="65"/>
        <end position="84"/>
    </location>
</feature>
<dbReference type="Pfam" id="PF08618">
    <property type="entry name" value="Opi1"/>
    <property type="match status" value="1"/>
</dbReference>
<feature type="compositionally biased region" description="Basic and acidic residues" evidence="1">
    <location>
        <begin position="271"/>
        <end position="286"/>
    </location>
</feature>
<dbReference type="Proteomes" id="UP000799640">
    <property type="component" value="Unassembled WGS sequence"/>
</dbReference>
<dbReference type="PANTHER" id="PTHR38406:SF1">
    <property type="entry name" value="TRANSCRIPTIONAL REPRESSOR OPI1"/>
    <property type="match status" value="1"/>
</dbReference>
<evidence type="ECO:0000313" key="2">
    <source>
        <dbReference type="EMBL" id="KAF2402852.1"/>
    </source>
</evidence>
<sequence>MELQQDRPPAYSHDDSLTLPSVPHHDTPTSPPPPLNFSLPDLKSLGLPDSTRTTFAPPRPPHWNAPSTLSTSSFPSVPNTTPGEITSPKDSESVASYDERRGRAPSVMSLDDADTRMAAEALRGLRNLEVIRSPSTLSTSSTVQPNSRPSSIHHSHTGTVDDPEPLLSLLTASHPWLGGTIETSLSAYNTTKHYSPAFLRNSAEFVERNIGSPVVGAVNCVSRHTGVETGIRRYLGTRRLSDGGAEHAGPKRRRVEPDVEKGAFEPLPAYDDNRSPRYVETEPRNDQRDWRTNLAVTTSGLGAALSETSLRNLKTCLRLLRGAAQHLAGLMHTLQELLRDYERSLAGGEGDEAVERQTQRAYALTPEQQAASHALAQRIRSLGHDVLRTLHGVVRAVSTHAGSALPANAGAFVRRQLLSIPQRWRIAEAGAGEGGAGVGGEETARWGRSMVGFTRQGLEMIEQVGLVVGATVESAEGWLERMGRRQGEDGGEKGVSAGAGGGEGGEKR</sequence>
<feature type="region of interest" description="Disordered" evidence="1">
    <location>
        <begin position="136"/>
        <end position="161"/>
    </location>
</feature>
<feature type="compositionally biased region" description="Polar residues" evidence="1">
    <location>
        <begin position="136"/>
        <end position="150"/>
    </location>
</feature>
<dbReference type="GO" id="GO:0006357">
    <property type="term" value="P:regulation of transcription by RNA polymerase II"/>
    <property type="evidence" value="ECO:0007669"/>
    <property type="project" value="TreeGrafter"/>
</dbReference>
<evidence type="ECO:0000256" key="1">
    <source>
        <dbReference type="SAM" id="MobiDB-lite"/>
    </source>
</evidence>
<accession>A0A6G1I3L1</accession>
<gene>
    <name evidence="2" type="ORF">EJ06DRAFT_580083</name>
</gene>
<evidence type="ECO:0000313" key="3">
    <source>
        <dbReference type="Proteomes" id="UP000799640"/>
    </source>
</evidence>
<protein>
    <submittedName>
        <fullName evidence="2">Opi1-domain-containing protein</fullName>
    </submittedName>
</protein>
<dbReference type="GO" id="GO:0005783">
    <property type="term" value="C:endoplasmic reticulum"/>
    <property type="evidence" value="ECO:0007669"/>
    <property type="project" value="TreeGrafter"/>
</dbReference>
<feature type="compositionally biased region" description="Basic and acidic residues" evidence="1">
    <location>
        <begin position="87"/>
        <end position="102"/>
    </location>
</feature>
<dbReference type="GO" id="GO:0030968">
    <property type="term" value="P:endoplasmic reticulum unfolded protein response"/>
    <property type="evidence" value="ECO:0007669"/>
    <property type="project" value="TreeGrafter"/>
</dbReference>
<dbReference type="GO" id="GO:0003714">
    <property type="term" value="F:transcription corepressor activity"/>
    <property type="evidence" value="ECO:0007669"/>
    <property type="project" value="InterPro"/>
</dbReference>
<reference evidence="2" key="1">
    <citation type="journal article" date="2020" name="Stud. Mycol.">
        <title>101 Dothideomycetes genomes: a test case for predicting lifestyles and emergence of pathogens.</title>
        <authorList>
            <person name="Haridas S."/>
            <person name="Albert R."/>
            <person name="Binder M."/>
            <person name="Bloem J."/>
            <person name="Labutti K."/>
            <person name="Salamov A."/>
            <person name="Andreopoulos B."/>
            <person name="Baker S."/>
            <person name="Barry K."/>
            <person name="Bills G."/>
            <person name="Bluhm B."/>
            <person name="Cannon C."/>
            <person name="Castanera R."/>
            <person name="Culley D."/>
            <person name="Daum C."/>
            <person name="Ezra D."/>
            <person name="Gonzalez J."/>
            <person name="Henrissat B."/>
            <person name="Kuo A."/>
            <person name="Liang C."/>
            <person name="Lipzen A."/>
            <person name="Lutzoni F."/>
            <person name="Magnuson J."/>
            <person name="Mondo S."/>
            <person name="Nolan M."/>
            <person name="Ohm R."/>
            <person name="Pangilinan J."/>
            <person name="Park H.-J."/>
            <person name="Ramirez L."/>
            <person name="Alfaro M."/>
            <person name="Sun H."/>
            <person name="Tritt A."/>
            <person name="Yoshinaga Y."/>
            <person name="Zwiers L.-H."/>
            <person name="Turgeon B."/>
            <person name="Goodwin S."/>
            <person name="Spatafora J."/>
            <person name="Crous P."/>
            <person name="Grigoriev I."/>
        </authorList>
    </citation>
    <scope>NUCLEOTIDE SEQUENCE</scope>
    <source>
        <strain evidence="2">CBS 262.69</strain>
    </source>
</reference>
<dbReference type="EMBL" id="ML996690">
    <property type="protein sequence ID" value="KAF2402852.1"/>
    <property type="molecule type" value="Genomic_DNA"/>
</dbReference>
<dbReference type="InterPro" id="IPR013927">
    <property type="entry name" value="TF_Opi1_Ccg-8"/>
</dbReference>
<feature type="compositionally biased region" description="Gly residues" evidence="1">
    <location>
        <begin position="497"/>
        <end position="508"/>
    </location>
</feature>
<dbReference type="GO" id="GO:0008654">
    <property type="term" value="P:phospholipid biosynthetic process"/>
    <property type="evidence" value="ECO:0007669"/>
    <property type="project" value="TreeGrafter"/>
</dbReference>
<keyword evidence="3" id="KW-1185">Reference proteome</keyword>
<feature type="region of interest" description="Disordered" evidence="1">
    <location>
        <begin position="1"/>
        <end position="104"/>
    </location>
</feature>
<name>A0A6G1I3L1_9PEZI</name>
<dbReference type="PANTHER" id="PTHR38406">
    <property type="entry name" value="TRANSCRIPTIONAL REPRESSOR OPI1"/>
    <property type="match status" value="1"/>
</dbReference>
<feature type="region of interest" description="Disordered" evidence="1">
    <location>
        <begin position="480"/>
        <end position="508"/>
    </location>
</feature>
<feature type="compositionally biased region" description="Basic and acidic residues" evidence="1">
    <location>
        <begin position="239"/>
        <end position="263"/>
    </location>
</feature>
<dbReference type="AlphaFoldDB" id="A0A6G1I3L1"/>
<feature type="region of interest" description="Disordered" evidence="1">
    <location>
        <begin position="238"/>
        <end position="286"/>
    </location>
</feature>
<dbReference type="GO" id="GO:0005634">
    <property type="term" value="C:nucleus"/>
    <property type="evidence" value="ECO:0007669"/>
    <property type="project" value="TreeGrafter"/>
</dbReference>